<keyword evidence="1" id="KW-0540">Nuclease</keyword>
<reference evidence="1" key="1">
    <citation type="submission" date="2012-11" db="EMBL/GenBank/DDBJ databases">
        <authorList>
            <person name="Lucero-Rivera Y.E."/>
            <person name="Tovar-Ramirez D."/>
        </authorList>
    </citation>
    <scope>NUCLEOTIDE SEQUENCE</scope>
    <source>
        <tissue evidence="1">Salivary gland</tissue>
    </source>
</reference>
<dbReference type="InterPro" id="IPR036691">
    <property type="entry name" value="Endo/exonu/phosph_ase_sf"/>
</dbReference>
<dbReference type="Gene3D" id="1.10.150.320">
    <property type="entry name" value="Photosystem II 12 kDa extrinsic protein"/>
    <property type="match status" value="1"/>
</dbReference>
<proteinExistence type="evidence at transcript level"/>
<keyword evidence="1" id="KW-0378">Hydrolase</keyword>
<dbReference type="EMBL" id="GACK01007141">
    <property type="protein sequence ID" value="JAA57893.1"/>
    <property type="molecule type" value="mRNA"/>
</dbReference>
<dbReference type="AlphaFoldDB" id="L7M410"/>
<dbReference type="SUPFAM" id="SSF56219">
    <property type="entry name" value="DNase I-like"/>
    <property type="match status" value="1"/>
</dbReference>
<reference evidence="1" key="2">
    <citation type="journal article" date="2015" name="J. Proteomics">
        <title>Sexual differences in the sialomes of the zebra tick, Rhipicephalus pulchellus.</title>
        <authorList>
            <person name="Tan A.W."/>
            <person name="Francischetti I.M."/>
            <person name="Slovak M."/>
            <person name="Kini R.M."/>
            <person name="Ribeiro J.M."/>
        </authorList>
    </citation>
    <scope>NUCLEOTIDE SEQUENCE</scope>
    <source>
        <tissue evidence="1">Salivary gland</tissue>
    </source>
</reference>
<name>L7M410_RHIPC</name>
<dbReference type="GO" id="GO:0005886">
    <property type="term" value="C:plasma membrane"/>
    <property type="evidence" value="ECO:0007669"/>
    <property type="project" value="TreeGrafter"/>
</dbReference>
<keyword evidence="1" id="KW-0269">Exonuclease</keyword>
<dbReference type="InterPro" id="IPR051675">
    <property type="entry name" value="Endo/Exo/Phosphatase_dom_1"/>
</dbReference>
<keyword evidence="1" id="KW-0255">Endonuclease</keyword>
<accession>L7M410</accession>
<dbReference type="GO" id="GO:0004527">
    <property type="term" value="F:exonuclease activity"/>
    <property type="evidence" value="ECO:0007669"/>
    <property type="project" value="UniProtKB-KW"/>
</dbReference>
<organism evidence="1">
    <name type="scientific">Rhipicephalus pulchellus</name>
    <name type="common">Yellow backed tick</name>
    <name type="synonym">Dermacentor pulchellus</name>
    <dbReference type="NCBI Taxonomy" id="72859"/>
    <lineage>
        <taxon>Eukaryota</taxon>
        <taxon>Metazoa</taxon>
        <taxon>Ecdysozoa</taxon>
        <taxon>Arthropoda</taxon>
        <taxon>Chelicerata</taxon>
        <taxon>Arachnida</taxon>
        <taxon>Acari</taxon>
        <taxon>Parasitiformes</taxon>
        <taxon>Ixodida</taxon>
        <taxon>Ixodoidea</taxon>
        <taxon>Ixodidae</taxon>
        <taxon>Rhipicephalinae</taxon>
        <taxon>Rhipicephalus</taxon>
        <taxon>Rhipicephalus</taxon>
    </lineage>
</organism>
<evidence type="ECO:0000313" key="1">
    <source>
        <dbReference type="EMBL" id="JAA57893.1"/>
    </source>
</evidence>
<protein>
    <submittedName>
        <fullName evidence="1">Putative endonuclease/exonuclease/phosphatase family domain-containing protein 1</fullName>
    </submittedName>
</protein>
<dbReference type="GO" id="GO:0004519">
    <property type="term" value="F:endonuclease activity"/>
    <property type="evidence" value="ECO:0007669"/>
    <property type="project" value="UniProtKB-KW"/>
</dbReference>
<dbReference type="SUPFAM" id="SSF47781">
    <property type="entry name" value="RuvA domain 2-like"/>
    <property type="match status" value="1"/>
</dbReference>
<sequence>MGQAHPTGHTRRRRLSSLCRPFTPHSRNLSATFHVLDTELRWELLNINTATEEELMTLPGVTRCIARNIVDYRQAIGGFKKVEDLALVSGVGASRLQVFRSEITVRRGPPISSRSPRVGVPQRSPLRDMELYRLVAPLSQRPLAARIETGPVGAFWVALWNLAGLTCDKASNLGVLEVVCRTALENGIAIIACQEICSRDALDLIVQELNDPQLSAVASWEPHDRQWDQATPLPASGPVGLFSGFLFSGRQGIRLSECYAVDLDSSNGLTGPCPCVARFKAPGLEFVVVSILLRSLKAHDISLLFPSFVAVISQKLRGEDNILLMGDLPPTESAVRMLSDMGFHLLWPSKLKPHDTTQIWCSSKLRKFCTGSIRRVQEGLSHPLIPCGWHWGGSVSDLPPLLVQLLTDIPNGQASA</sequence>
<dbReference type="PANTHER" id="PTHR21180">
    <property type="entry name" value="ENDONUCLEASE/EXONUCLEASE/PHOSPHATASE FAMILY DOMAIN-CONTAINING PROTEIN 1"/>
    <property type="match status" value="1"/>
</dbReference>
<dbReference type="Pfam" id="PF12836">
    <property type="entry name" value="HHH_3"/>
    <property type="match status" value="1"/>
</dbReference>
<dbReference type="Gene3D" id="3.60.10.10">
    <property type="entry name" value="Endonuclease/exonuclease/phosphatase"/>
    <property type="match status" value="1"/>
</dbReference>
<dbReference type="PANTHER" id="PTHR21180:SF32">
    <property type="entry name" value="ENDONUCLEASE_EXONUCLEASE_PHOSPHATASE FAMILY DOMAIN-CONTAINING PROTEIN 1"/>
    <property type="match status" value="1"/>
</dbReference>
<dbReference type="InterPro" id="IPR010994">
    <property type="entry name" value="RuvA_2-like"/>
</dbReference>